<proteinExistence type="predicted"/>
<reference evidence="3 4" key="1">
    <citation type="submission" date="2019-11" db="EMBL/GenBank/DDBJ databases">
        <title>Novel species isolated from a subtropical stream in China.</title>
        <authorList>
            <person name="Lu H."/>
        </authorList>
    </citation>
    <scope>NUCLEOTIDE SEQUENCE [LARGE SCALE GENOMIC DNA]</scope>
    <source>
        <strain evidence="3 4">FT25W</strain>
    </source>
</reference>
<accession>A0A6L5QLM8</accession>
<dbReference type="PROSITE" id="PS50975">
    <property type="entry name" value="ATP_GRASP"/>
    <property type="match status" value="1"/>
</dbReference>
<dbReference type="Pfam" id="PF02655">
    <property type="entry name" value="ATP-grasp_3"/>
    <property type="match status" value="1"/>
</dbReference>
<gene>
    <name evidence="3" type="ORF">GJ697_22350</name>
</gene>
<evidence type="ECO:0000313" key="3">
    <source>
        <dbReference type="EMBL" id="MRX10577.1"/>
    </source>
</evidence>
<sequence>MAAAHPSVLVLGVVPSLTWSVVRCLRRAGHAPLVLAWHARAPLMWTGDCHRYVRWHGLRRNGAQLDTSALAQVRELCGSAGIDKVIGADYDTALLLARGAASEGVPACAVPQASTMTTLNDKWNLTRLLAASGLPAPDSVRVDDAAQLLANQLVYPIVSKPLDRWASVGFQVHRTRESLARTLAHGRLTAGFPLIAQSHVPGWDVGASFLAQRGQVAACSVFRHTRRGERTFYPSVRVREYVKRFVAVCDYSGVGHLDLRYDPARDSYFILELNPRFWASLLYAERAGLNYPELLLTLDDTLPPQPAAPRSGRVRLAPYERAMTLSTRWFGSAYERVTGARL</sequence>
<organism evidence="3 4">
    <name type="scientific">Duganella alba</name>
    <dbReference type="NCBI Taxonomy" id="2666081"/>
    <lineage>
        <taxon>Bacteria</taxon>
        <taxon>Pseudomonadati</taxon>
        <taxon>Pseudomonadota</taxon>
        <taxon>Betaproteobacteria</taxon>
        <taxon>Burkholderiales</taxon>
        <taxon>Oxalobacteraceae</taxon>
        <taxon>Telluria group</taxon>
        <taxon>Duganella</taxon>
    </lineage>
</organism>
<protein>
    <submittedName>
        <fullName evidence="3">ATP-grasp domain-containing protein</fullName>
    </submittedName>
</protein>
<dbReference type="RefSeq" id="WP_154362897.1">
    <property type="nucleotide sequence ID" value="NZ_WKJM01000022.1"/>
</dbReference>
<dbReference type="AlphaFoldDB" id="A0A6L5QLM8"/>
<name>A0A6L5QLM8_9BURK</name>
<keyword evidence="4" id="KW-1185">Reference proteome</keyword>
<dbReference type="SUPFAM" id="SSF56059">
    <property type="entry name" value="Glutathione synthetase ATP-binding domain-like"/>
    <property type="match status" value="1"/>
</dbReference>
<dbReference type="InterPro" id="IPR011761">
    <property type="entry name" value="ATP-grasp"/>
</dbReference>
<evidence type="ECO:0000313" key="4">
    <source>
        <dbReference type="Proteomes" id="UP000481037"/>
    </source>
</evidence>
<dbReference type="EMBL" id="WKJM01000022">
    <property type="protein sequence ID" value="MRX10577.1"/>
    <property type="molecule type" value="Genomic_DNA"/>
</dbReference>
<keyword evidence="1" id="KW-0547">Nucleotide-binding</keyword>
<comment type="caution">
    <text evidence="3">The sequence shown here is derived from an EMBL/GenBank/DDBJ whole genome shotgun (WGS) entry which is preliminary data.</text>
</comment>
<dbReference type="Gene3D" id="3.30.470.20">
    <property type="entry name" value="ATP-grasp fold, B domain"/>
    <property type="match status" value="1"/>
</dbReference>
<keyword evidence="1" id="KW-0067">ATP-binding</keyword>
<dbReference type="GO" id="GO:0046872">
    <property type="term" value="F:metal ion binding"/>
    <property type="evidence" value="ECO:0007669"/>
    <property type="project" value="InterPro"/>
</dbReference>
<evidence type="ECO:0000256" key="1">
    <source>
        <dbReference type="PROSITE-ProRule" id="PRU00409"/>
    </source>
</evidence>
<dbReference type="Proteomes" id="UP000481037">
    <property type="component" value="Unassembled WGS sequence"/>
</dbReference>
<evidence type="ECO:0000259" key="2">
    <source>
        <dbReference type="PROSITE" id="PS50975"/>
    </source>
</evidence>
<dbReference type="InterPro" id="IPR003806">
    <property type="entry name" value="ATP-grasp_PylC-type"/>
</dbReference>
<dbReference type="GO" id="GO:0005524">
    <property type="term" value="F:ATP binding"/>
    <property type="evidence" value="ECO:0007669"/>
    <property type="project" value="UniProtKB-UniRule"/>
</dbReference>
<feature type="domain" description="ATP-grasp" evidence="2">
    <location>
        <begin position="126"/>
        <end position="300"/>
    </location>
</feature>